<dbReference type="KEGG" id="nay:HYG81_10675"/>
<sequence length="285" mass="30433">MSSIVVAKKDFRDAMRSRVLLGLIAVFSLFTVGGAFLASRLSELFDSGGGDTTMDLILALQTPAGFLVPVIALVVGYGAIAGERESGSLKFLLGLPHRRRDVVLGKVLGRTAVVAVSILIGFGVGLIGLVAFIGEVSIVDYVTFTLVTVLFGFVYVCIGVGISSMTRSTTKAAIGAFGLVVLFWFLWSFLAQALLYVVEGEFFPDTFPDWFLAMNSLTPDAAYGSAIAAVLSDNQFTVASTYETAGLTDGTLPVVAEPWFGFVLLAIWALVPLGFGLWRFDRVDL</sequence>
<gene>
    <name evidence="2" type="ORF">HYG81_10675</name>
</gene>
<protein>
    <submittedName>
        <fullName evidence="2">ABC transporter permease</fullName>
    </submittedName>
</protein>
<dbReference type="RefSeq" id="WP_180839673.1">
    <property type="nucleotide sequence ID" value="NZ_CP059154.1"/>
</dbReference>
<accession>A0A7D6CNK4</accession>
<dbReference type="Pfam" id="PF12679">
    <property type="entry name" value="ABC2_membrane_2"/>
    <property type="match status" value="1"/>
</dbReference>
<reference evidence="2 3" key="1">
    <citation type="submission" date="2020-07" db="EMBL/GenBank/DDBJ databases">
        <title>Natrinema (YPL30) sp. nov. and Haloterrigena xxxxxx (YPL8) sp. nov., isolated from a salt mine.</title>
        <authorList>
            <person name="Cui H."/>
        </authorList>
    </citation>
    <scope>NUCLEOTIDE SEQUENCE [LARGE SCALE GENOMIC DNA]</scope>
    <source>
        <strain evidence="2 3">YPL13</strain>
    </source>
</reference>
<dbReference type="PANTHER" id="PTHR43471:SF1">
    <property type="entry name" value="ABC TRANSPORTER PERMEASE PROTEIN NOSY-RELATED"/>
    <property type="match status" value="1"/>
</dbReference>
<dbReference type="OrthoDB" id="86287at2157"/>
<dbReference type="AlphaFoldDB" id="A0A7D6CNK4"/>
<dbReference type="Proteomes" id="UP000510869">
    <property type="component" value="Chromosome"/>
</dbReference>
<feature type="transmembrane region" description="Helical" evidence="1">
    <location>
        <begin position="138"/>
        <end position="162"/>
    </location>
</feature>
<feature type="transmembrane region" description="Helical" evidence="1">
    <location>
        <begin position="259"/>
        <end position="278"/>
    </location>
</feature>
<dbReference type="GeneID" id="56143674"/>
<keyword evidence="1" id="KW-0472">Membrane</keyword>
<keyword evidence="1" id="KW-0812">Transmembrane</keyword>
<dbReference type="GO" id="GO:0140359">
    <property type="term" value="F:ABC-type transporter activity"/>
    <property type="evidence" value="ECO:0007669"/>
    <property type="project" value="InterPro"/>
</dbReference>
<feature type="transmembrane region" description="Helical" evidence="1">
    <location>
        <begin position="174"/>
        <end position="198"/>
    </location>
</feature>
<feature type="transmembrane region" description="Helical" evidence="1">
    <location>
        <begin position="58"/>
        <end position="80"/>
    </location>
</feature>
<organism evidence="2 3">
    <name type="scientific">Natrinema zhouii</name>
    <dbReference type="NCBI Taxonomy" id="1710539"/>
    <lineage>
        <taxon>Archaea</taxon>
        <taxon>Methanobacteriati</taxon>
        <taxon>Methanobacteriota</taxon>
        <taxon>Stenosarchaea group</taxon>
        <taxon>Halobacteria</taxon>
        <taxon>Halobacteriales</taxon>
        <taxon>Natrialbaceae</taxon>
        <taxon>Natrinema</taxon>
    </lineage>
</organism>
<evidence type="ECO:0000313" key="3">
    <source>
        <dbReference type="Proteomes" id="UP000510869"/>
    </source>
</evidence>
<proteinExistence type="predicted"/>
<feature type="transmembrane region" description="Helical" evidence="1">
    <location>
        <begin position="107"/>
        <end position="132"/>
    </location>
</feature>
<evidence type="ECO:0000256" key="1">
    <source>
        <dbReference type="SAM" id="Phobius"/>
    </source>
</evidence>
<name>A0A7D6CNK4_9EURY</name>
<feature type="transmembrane region" description="Helical" evidence="1">
    <location>
        <begin position="20"/>
        <end position="38"/>
    </location>
</feature>
<dbReference type="EMBL" id="CP059154">
    <property type="protein sequence ID" value="QLK24590.1"/>
    <property type="molecule type" value="Genomic_DNA"/>
</dbReference>
<keyword evidence="3" id="KW-1185">Reference proteome</keyword>
<dbReference type="GO" id="GO:0005886">
    <property type="term" value="C:plasma membrane"/>
    <property type="evidence" value="ECO:0007669"/>
    <property type="project" value="UniProtKB-SubCell"/>
</dbReference>
<evidence type="ECO:0000313" key="2">
    <source>
        <dbReference type="EMBL" id="QLK24590.1"/>
    </source>
</evidence>
<dbReference type="PANTHER" id="PTHR43471">
    <property type="entry name" value="ABC TRANSPORTER PERMEASE"/>
    <property type="match status" value="1"/>
</dbReference>
<keyword evidence="1" id="KW-1133">Transmembrane helix</keyword>